<dbReference type="OrthoDB" id="9778595at2"/>
<keyword evidence="7 11" id="KW-0274">FAD</keyword>
<dbReference type="RefSeq" id="WP_129469492.1">
    <property type="nucleotide sequence ID" value="NZ_SAWZ01000001.1"/>
</dbReference>
<evidence type="ECO:0000256" key="2">
    <source>
        <dbReference type="ARBA" id="ARBA00011955"/>
    </source>
</evidence>
<evidence type="ECO:0000256" key="6">
    <source>
        <dbReference type="ARBA" id="ARBA00022723"/>
    </source>
</evidence>
<dbReference type="Gene3D" id="3.10.520.10">
    <property type="entry name" value="ApbE-like domains"/>
    <property type="match status" value="1"/>
</dbReference>
<dbReference type="PANTHER" id="PTHR30040:SF2">
    <property type="entry name" value="FAD:PROTEIN FMN TRANSFERASE"/>
    <property type="match status" value="1"/>
</dbReference>
<evidence type="ECO:0000256" key="11">
    <source>
        <dbReference type="PIRNR" id="PIRNR006268"/>
    </source>
</evidence>
<feature type="binding site" evidence="12">
    <location>
        <position position="162"/>
    </location>
    <ligand>
        <name>Mg(2+)</name>
        <dbReference type="ChEBI" id="CHEBI:18420"/>
    </ligand>
</feature>
<accession>A0A4Q1K0P6</accession>
<feature type="binding site" evidence="12">
    <location>
        <position position="277"/>
    </location>
    <ligand>
        <name>Mg(2+)</name>
        <dbReference type="ChEBI" id="CHEBI:18420"/>
    </ligand>
</feature>
<feature type="binding site" evidence="12">
    <location>
        <position position="281"/>
    </location>
    <ligand>
        <name>Mg(2+)</name>
        <dbReference type="ChEBI" id="CHEBI:18420"/>
    </ligand>
</feature>
<evidence type="ECO:0000256" key="4">
    <source>
        <dbReference type="ARBA" id="ARBA00022630"/>
    </source>
</evidence>
<keyword evidence="14" id="KW-1185">Reference proteome</keyword>
<dbReference type="SUPFAM" id="SSF143631">
    <property type="entry name" value="ApbE-like"/>
    <property type="match status" value="1"/>
</dbReference>
<dbReference type="GO" id="GO:0046872">
    <property type="term" value="F:metal ion binding"/>
    <property type="evidence" value="ECO:0007669"/>
    <property type="project" value="UniProtKB-UniRule"/>
</dbReference>
<keyword evidence="5 11" id="KW-0808">Transferase</keyword>
<reference evidence="13 14" key="1">
    <citation type="submission" date="2019-01" db="EMBL/GenBank/DDBJ databases">
        <title>Pseudoxanthomonas composti sp. nov., isolated from compost.</title>
        <authorList>
            <person name="Yang G."/>
        </authorList>
    </citation>
    <scope>NUCLEOTIDE SEQUENCE [LARGE SCALE GENOMIC DNA]</scope>
    <source>
        <strain evidence="13 14">GSS15</strain>
    </source>
</reference>
<evidence type="ECO:0000313" key="13">
    <source>
        <dbReference type="EMBL" id="RXR08601.1"/>
    </source>
</evidence>
<evidence type="ECO:0000313" key="14">
    <source>
        <dbReference type="Proteomes" id="UP000289784"/>
    </source>
</evidence>
<dbReference type="InterPro" id="IPR024932">
    <property type="entry name" value="ApbE"/>
</dbReference>
<name>A0A4Q1K0P6_9GAMM</name>
<comment type="catalytic activity">
    <reaction evidence="10 11">
        <text>L-threonyl-[protein] + FAD = FMN-L-threonyl-[protein] + AMP + H(+)</text>
        <dbReference type="Rhea" id="RHEA:36847"/>
        <dbReference type="Rhea" id="RHEA-COMP:11060"/>
        <dbReference type="Rhea" id="RHEA-COMP:11061"/>
        <dbReference type="ChEBI" id="CHEBI:15378"/>
        <dbReference type="ChEBI" id="CHEBI:30013"/>
        <dbReference type="ChEBI" id="CHEBI:57692"/>
        <dbReference type="ChEBI" id="CHEBI:74257"/>
        <dbReference type="ChEBI" id="CHEBI:456215"/>
        <dbReference type="EC" id="2.7.1.180"/>
    </reaction>
</comment>
<evidence type="ECO:0000256" key="12">
    <source>
        <dbReference type="PIRSR" id="PIRSR006268-2"/>
    </source>
</evidence>
<gene>
    <name evidence="13" type="ORF">EPA99_01920</name>
</gene>
<dbReference type="Proteomes" id="UP000289784">
    <property type="component" value="Unassembled WGS sequence"/>
</dbReference>
<evidence type="ECO:0000256" key="1">
    <source>
        <dbReference type="ARBA" id="ARBA00008282"/>
    </source>
</evidence>
<keyword evidence="8 11" id="KW-0460">Magnesium</keyword>
<dbReference type="PANTHER" id="PTHR30040">
    <property type="entry name" value="THIAMINE BIOSYNTHESIS LIPOPROTEIN APBE"/>
    <property type="match status" value="1"/>
</dbReference>
<evidence type="ECO:0000256" key="7">
    <source>
        <dbReference type="ARBA" id="ARBA00022827"/>
    </source>
</evidence>
<comment type="cofactor">
    <cofactor evidence="12">
        <name>Mg(2+)</name>
        <dbReference type="ChEBI" id="CHEBI:18420"/>
    </cofactor>
    <cofactor evidence="12">
        <name>Mn(2+)</name>
        <dbReference type="ChEBI" id="CHEBI:29035"/>
    </cofactor>
    <text evidence="12">Magnesium. Can also use manganese.</text>
</comment>
<evidence type="ECO:0000256" key="10">
    <source>
        <dbReference type="ARBA" id="ARBA00048540"/>
    </source>
</evidence>
<keyword evidence="4 11" id="KW-0285">Flavoprotein</keyword>
<comment type="similarity">
    <text evidence="1 11">Belongs to the ApbE family.</text>
</comment>
<dbReference type="AlphaFoldDB" id="A0A4Q1K0P6"/>
<evidence type="ECO:0000256" key="9">
    <source>
        <dbReference type="ARBA" id="ARBA00031306"/>
    </source>
</evidence>
<dbReference type="EC" id="2.7.1.180" evidence="2 11"/>
<organism evidence="13 14">
    <name type="scientific">Pseudoxanthomonas composti</name>
    <dbReference type="NCBI Taxonomy" id="2137479"/>
    <lineage>
        <taxon>Bacteria</taxon>
        <taxon>Pseudomonadati</taxon>
        <taxon>Pseudomonadota</taxon>
        <taxon>Gammaproteobacteria</taxon>
        <taxon>Lysobacterales</taxon>
        <taxon>Lysobacteraceae</taxon>
        <taxon>Pseudoxanthomonas</taxon>
    </lineage>
</organism>
<dbReference type="EMBL" id="SAWZ01000001">
    <property type="protein sequence ID" value="RXR08601.1"/>
    <property type="molecule type" value="Genomic_DNA"/>
</dbReference>
<dbReference type="Pfam" id="PF02424">
    <property type="entry name" value="ApbE"/>
    <property type="match status" value="1"/>
</dbReference>
<protein>
    <recommendedName>
        <fullName evidence="3 11">FAD:protein FMN transferase</fullName>
        <ecNumber evidence="2 11">2.7.1.180</ecNumber>
    </recommendedName>
    <alternativeName>
        <fullName evidence="9 11">Flavin transferase</fullName>
    </alternativeName>
</protein>
<proteinExistence type="inferred from homology"/>
<evidence type="ECO:0000256" key="8">
    <source>
        <dbReference type="ARBA" id="ARBA00022842"/>
    </source>
</evidence>
<sequence length="328" mass="34503">MSSPPSIVPDLALATLGGQTMGTTWSVKLSTAPQTDLHRLHAGIQAQLDEVVAQMSTWREDSHLSRYNEAAAGSWHALPAQFQTVLGCALEIAQASDGAFDPTLGGLVAAWGFGAHGRGFAVPGQDTLTQALQRAGWRRLQWRGQAPRELLQPGGVQLDLSAIAKGFGVDQVARWLRSRGVLGGLVEVGGELFGWGLRPDGARWRVLVETASELDADTAPCVLALDGDAVATSGDRWHRFEAGGTRYAHTLDARSGQPVTQAAAAVTVLAHSAMEADAWATALTVMGPTQGLAFAEQRGMAARFVAHGAQGPVIQATRAFQARTVACG</sequence>
<dbReference type="PIRSF" id="PIRSF006268">
    <property type="entry name" value="ApbE"/>
    <property type="match status" value="1"/>
</dbReference>
<evidence type="ECO:0000256" key="3">
    <source>
        <dbReference type="ARBA" id="ARBA00016337"/>
    </source>
</evidence>
<evidence type="ECO:0000256" key="5">
    <source>
        <dbReference type="ARBA" id="ARBA00022679"/>
    </source>
</evidence>
<keyword evidence="6 11" id="KW-0479">Metal-binding</keyword>
<dbReference type="GO" id="GO:0016740">
    <property type="term" value="F:transferase activity"/>
    <property type="evidence" value="ECO:0007669"/>
    <property type="project" value="UniProtKB-UniRule"/>
</dbReference>
<dbReference type="InterPro" id="IPR003374">
    <property type="entry name" value="ApbE-like_sf"/>
</dbReference>
<comment type="caution">
    <text evidence="13">The sequence shown here is derived from an EMBL/GenBank/DDBJ whole genome shotgun (WGS) entry which is preliminary data.</text>
</comment>